<keyword evidence="4 5" id="KW-0067">ATP-binding</keyword>
<dbReference type="SUPFAM" id="SSF52540">
    <property type="entry name" value="P-loop containing nucleoside triphosphate hydrolases"/>
    <property type="match status" value="2"/>
</dbReference>
<feature type="binding site" evidence="5">
    <location>
        <begin position="1043"/>
        <end position="1050"/>
    </location>
    <ligand>
        <name>ATP</name>
        <dbReference type="ChEBI" id="CHEBI:30616"/>
    </ligand>
</feature>
<keyword evidence="3 5" id="KW-0347">Helicase</keyword>
<proteinExistence type="predicted"/>
<keyword evidence="1 5" id="KW-0547">Nucleotide-binding</keyword>
<protein>
    <submittedName>
        <fullName evidence="8">P-loop containing nucleoside triphosphate hydrolases superfamily protein</fullName>
    </submittedName>
</protein>
<dbReference type="GO" id="GO:0005694">
    <property type="term" value="C:chromosome"/>
    <property type="evidence" value="ECO:0007669"/>
    <property type="project" value="UniProtKB-ARBA"/>
</dbReference>
<dbReference type="InterPro" id="IPR013986">
    <property type="entry name" value="DExx_box_DNA_helicase_dom_sf"/>
</dbReference>
<dbReference type="Pfam" id="PF20073">
    <property type="entry name" value="DUF6469"/>
    <property type="match status" value="1"/>
</dbReference>
<evidence type="ECO:0000256" key="6">
    <source>
        <dbReference type="SAM" id="MobiDB-lite"/>
    </source>
</evidence>
<gene>
    <name evidence="8" type="ORF">Acr_07g0011890</name>
</gene>
<dbReference type="OrthoDB" id="3156807at2759"/>
<comment type="caution">
    <text evidence="8">The sequence shown here is derived from an EMBL/GenBank/DDBJ whole genome shotgun (WGS) entry which is preliminary data.</text>
</comment>
<dbReference type="PROSITE" id="PS51198">
    <property type="entry name" value="UVRD_HELICASE_ATP_BIND"/>
    <property type="match status" value="1"/>
</dbReference>
<sequence length="2764" mass="312601">MASVDKIPESFQSVEDYFGAFVFPLLEEIRAELASCMDVIHGAPFAEVISLDESKPHETSLYDVKVDYWKNKFSDRGKEPYKTLPGDIFIISDAKPETASDLQRVGRPWTWASVTKISEDENEGDNSLTHFKVKASQDIEVKDGMQQSLFITFLINITTSRRIWSALRMFGNLKIIKEVICTDSGVRASTNFLVQENCKLCSDSQLTERHDMSLRQAELIWGPPGTGKTKTVSLLLFTLLRMNCRTLTCAPTNIAINEVASRVLKLVRESFEAESAKDVLFCSLGDILLFGNKARLKVDSEIQGIYLDYRVDRLAECLGPLTGWRHCFTSMIDFLEDSVSQYNIFVENEMIKEKKHGDEDFIKSEVKSFLEFVRDRFKSTASSLRRCTFVFCTHLPRRFILESNFQNMLTLNDFLDYLEELLFEDNVVSEELEGIFLRRDAIEHISESFADTNSLMYTRRNCLSVLKILQRSLQDLDLPSAMNKGSIRDFCFQMASLIFCTASSSYKLHSVEMEPLNLLVIDEAAQLKECESTIPLQLPGLSHAILVGDECQLPAMVTSNVSDEAGFGRSLFERLSSLGHPKHLLNMQYRMHPSISFFPNSRFYFNQILDASHVKNKSYEKHYLPGSMFGPYSFLNVIGGKEEMDDVGHSRRNMVEVAVVVKILQKLYGAWKGSKNNLSIGVISPYSAQVVAILDKIGQKYENLDGFTVKVKSVDGFQGGEEDIIIISTVRSNSGGFVGFLSSPQRTNVALTRARHCLWILGNERTQAISESIWEALVRDAKDRQCFFGADEDKDFAKTILNAKKELDQLDDLFKEDSELFKNAIWKISFSDNFRKSVGKLKSVRTKMSVISLLVKLSSGWRPKNKNVDSVCESSSQIRKQFKVEGLYVVCTIDIIKDLRYMQVLKVWDILPLEEIPKLVKRLDGMFAMYTDDFIKCCNEKQIKGDLEVPLTWVTSFDIPRFTNLGNHELGNMSSDGIINGRSYVENSKVKESLSLMKFYSLSSGLVRHLLSDDAGRELDLPFEVTDEELELIQFPRSSFILGRSGTGKTTVLTMKLFQKEQHHHAASKGLYADEASTATDMSHRSEVDECIVDTKDNIVGTKESVFRQLFVTVSPKLCYAVKQQVSGLTRFAAGGTFSEEDSLIDMDYTTHFKDIPDSFLDIPSTKYPLVITFHKFLMMLDGTLGSSYFERFLSAELSHCNTRSSRSVALETFIRTKEVNYERFCSLYWPHLNSELTKKLDPSRVYTEIISHIKGGLKTGGARLGKLSQEDYVSRGSTLNGPKRERIYSIFQDYEKMKMEKGEFDLSDLVNDLHSRLGNERFDGEEMDFIYIDEVQDLTMRQISLFKYICQNVEEGFVFAGDTAQTIARGIDFRFEDIRTLFYDEFLVESRGDVPAGRKEKGHVSKIGNLKQNFRTHDGVLRLAQSVIDLLYRFFRHSIDVLDPETSLIYGEAPVLLEPGNDENAILTIFGKSGNVSGNMVGFGAEQVILVRDDHARQDISVNVGKQALVLTIVECKGLEFQDVLLYNFFGSHHLLKLSGEHNVLCSELKQLYVAITRTRQRLWICEDVEEFSKPMFEYWKKRGLVQVKQLDNSLAQAMQVASSPEEWKARGIKLFHEHNYMTATVCFEKANDPLWEKRAKAACHRAAADRMRGSSPEGANKTLREAADIFDSIGDAESAAQCFCDLGEYERAGRIYLEKCGKSELDKAGECFSMAGCYELAAEVYAKGNYFSECLSACAKGKLFDTGLKYIQYWKEQAPKDNAVVKRSKEIDKIEQQFLESCANNCYELKDNRSMMKFVRAFNSMDSSRNFLKSLNCLDELLLLEEESGNFLEAAEIVKLRGDILLEADLLGKAGRFKEASILILWYVFSNSMWASRSRGWPRKHFPQRDEILVKTKSFAKKESDLFYEFVCTEVNILSKEETNLFLLNQYKNASQKHKSLRGEILSLRRILDIHLHSNASKFEWEDELAVDLIKPSEERISGNNVSVGTLVCFWNLWKEKVENIFEYLSCLETQDANNYINYGEFCLNYFGVRTHEKNMNISYVLVNSDADWVREIDDRFLRRSEKLVSADARQFVSAARIHWRSELLSVGLKVLDALEALHQLSIKNSMSLFCQSMPLIYIFEVTKFLLGSKCLDIKHRYSNKLHSFLKLSTVYFNNVFPLDWRKSLTANMISLRGSELSRSLLEEVILTSFVGKLTYGQIGRVIMIWLGSGKPSYETYKKIAKGDITSCLPRALCYVFRRSKKQVNAMVLAEAFLKIQNPLVIVSLGENGSKFKCPDAIFVDMATQSREDIIGVLFPMDNKTPRGKTVVSEVDTTSSCGKELPSSNDGEGKTSKAISSNLASLEDPKMNSQNMNEDNLGMKYGLFQEISDALKSVETVGEENVMKFVSGASKIKVELMKSINFIPTVFAKSFEKKSCDGEDGILLAEANSMLDELKELSSLLDPSDREIGKNISKIPELLRSLQFRRPRLETFLNQLYMHTDTKADYEPSEARQSYEEDNNSKAEETSKSDKGKALKAAESNKGKGNKPKKGKNKLGGIGPQLTHNGRRNAKVTSGQGLGWFDSYLTQLTVPLEVRMVSNLVRQASIWSEWPSTWFDRPQFVSDAIDCSSRGLTGLRFGSTGFDLIQLRKILFPPDFNETLDVGDSTQASTMTTTLSDLHSSSPTAAPVAKEDLIYLDSFPLYVPIEKFPSTLDIADIPLLATSSEVSNCPPPPATSYLPSLIPLAPLIYSRHRAASQIPSSSSVAPSSDFENLDLPAS</sequence>
<evidence type="ECO:0000256" key="2">
    <source>
        <dbReference type="ARBA" id="ARBA00022801"/>
    </source>
</evidence>
<dbReference type="GO" id="GO:0016787">
    <property type="term" value="F:hydrolase activity"/>
    <property type="evidence" value="ECO:0007669"/>
    <property type="project" value="UniProtKB-UniRule"/>
</dbReference>
<dbReference type="InterPro" id="IPR045529">
    <property type="entry name" value="DUF6469"/>
</dbReference>
<keyword evidence="2 5" id="KW-0378">Hydrolase</keyword>
<reference evidence="8 9" key="1">
    <citation type="submission" date="2019-07" db="EMBL/GenBank/DDBJ databases">
        <title>De Novo Assembly of kiwifruit Actinidia rufa.</title>
        <authorList>
            <person name="Sugita-Konishi S."/>
            <person name="Sato K."/>
            <person name="Mori E."/>
            <person name="Abe Y."/>
            <person name="Kisaki G."/>
            <person name="Hamano K."/>
            <person name="Suezawa K."/>
            <person name="Otani M."/>
            <person name="Fukuda T."/>
            <person name="Manabe T."/>
            <person name="Gomi K."/>
            <person name="Tabuchi M."/>
            <person name="Akimitsu K."/>
            <person name="Kataoka I."/>
        </authorList>
    </citation>
    <scope>NUCLEOTIDE SEQUENCE [LARGE SCALE GENOMIC DNA]</scope>
    <source>
        <strain evidence="9">cv. Fuchu</strain>
    </source>
</reference>
<evidence type="ECO:0000313" key="8">
    <source>
        <dbReference type="EMBL" id="GFY90993.1"/>
    </source>
</evidence>
<feature type="compositionally biased region" description="Polar residues" evidence="6">
    <location>
        <begin position="2317"/>
        <end position="2332"/>
    </location>
</feature>
<feature type="region of interest" description="Disordered" evidence="6">
    <location>
        <begin position="2317"/>
        <end position="2340"/>
    </location>
</feature>
<dbReference type="GO" id="GO:0005524">
    <property type="term" value="F:ATP binding"/>
    <property type="evidence" value="ECO:0007669"/>
    <property type="project" value="UniProtKB-UniRule"/>
</dbReference>
<dbReference type="Gene3D" id="3.40.50.300">
    <property type="entry name" value="P-loop containing nucleotide triphosphate hydrolases"/>
    <property type="match status" value="4"/>
</dbReference>
<dbReference type="InterPro" id="IPR027417">
    <property type="entry name" value="P-loop_NTPase"/>
</dbReference>
<dbReference type="EMBL" id="BJWL01000007">
    <property type="protein sequence ID" value="GFY90993.1"/>
    <property type="molecule type" value="Genomic_DNA"/>
</dbReference>
<dbReference type="Pfam" id="PF13086">
    <property type="entry name" value="AAA_11"/>
    <property type="match status" value="1"/>
</dbReference>
<dbReference type="InterPro" id="IPR039904">
    <property type="entry name" value="TRANK1"/>
</dbReference>
<dbReference type="FunFam" id="3.40.50.300:FF:000326">
    <property type="entry name" value="P-loop containing nucleoside triphosphate hydrolase"/>
    <property type="match status" value="1"/>
</dbReference>
<dbReference type="PANTHER" id="PTHR21529">
    <property type="entry name" value="MAMMARY TURMOR VIRUS RECEPTOR HOMOLOG 1, 2 MTVR1, 2"/>
    <property type="match status" value="1"/>
</dbReference>
<evidence type="ECO:0000259" key="7">
    <source>
        <dbReference type="PROSITE" id="PS51198"/>
    </source>
</evidence>
<name>A0A7J0EX77_9ERIC</name>
<dbReference type="InterPro" id="IPR047187">
    <property type="entry name" value="SF1_C_Upf1"/>
</dbReference>
<dbReference type="InterPro" id="IPR041677">
    <property type="entry name" value="DNA2/NAM7_AAA_11"/>
</dbReference>
<dbReference type="InterPro" id="IPR041679">
    <property type="entry name" value="DNA2/NAM7-like_C"/>
</dbReference>
<evidence type="ECO:0000256" key="3">
    <source>
        <dbReference type="ARBA" id="ARBA00022806"/>
    </source>
</evidence>
<dbReference type="Proteomes" id="UP000585474">
    <property type="component" value="Unassembled WGS sequence"/>
</dbReference>
<dbReference type="InterPro" id="IPR014016">
    <property type="entry name" value="UvrD-like_ATP-bd"/>
</dbReference>
<accession>A0A7J0EX77</accession>
<evidence type="ECO:0000256" key="4">
    <source>
        <dbReference type="ARBA" id="ARBA00022840"/>
    </source>
</evidence>
<organism evidence="8 9">
    <name type="scientific">Actinidia rufa</name>
    <dbReference type="NCBI Taxonomy" id="165716"/>
    <lineage>
        <taxon>Eukaryota</taxon>
        <taxon>Viridiplantae</taxon>
        <taxon>Streptophyta</taxon>
        <taxon>Embryophyta</taxon>
        <taxon>Tracheophyta</taxon>
        <taxon>Spermatophyta</taxon>
        <taxon>Magnoliopsida</taxon>
        <taxon>eudicotyledons</taxon>
        <taxon>Gunneridae</taxon>
        <taxon>Pentapetalae</taxon>
        <taxon>asterids</taxon>
        <taxon>Ericales</taxon>
        <taxon>Actinidiaceae</taxon>
        <taxon>Actinidia</taxon>
    </lineage>
</organism>
<evidence type="ECO:0000256" key="5">
    <source>
        <dbReference type="PROSITE-ProRule" id="PRU00560"/>
    </source>
</evidence>
<evidence type="ECO:0000256" key="1">
    <source>
        <dbReference type="ARBA" id="ARBA00022741"/>
    </source>
</evidence>
<evidence type="ECO:0000313" key="9">
    <source>
        <dbReference type="Proteomes" id="UP000585474"/>
    </source>
</evidence>
<dbReference type="Pfam" id="PF00580">
    <property type="entry name" value="UvrD-helicase"/>
    <property type="match status" value="1"/>
</dbReference>
<feature type="compositionally biased region" description="Basic and acidic residues" evidence="6">
    <location>
        <begin position="2489"/>
        <end position="2519"/>
    </location>
</feature>
<dbReference type="Gene3D" id="1.10.10.160">
    <property type="match status" value="1"/>
</dbReference>
<feature type="compositionally biased region" description="Basic residues" evidence="6">
    <location>
        <begin position="2530"/>
        <end position="2539"/>
    </location>
</feature>
<dbReference type="CDD" id="cd18808">
    <property type="entry name" value="SF1_C_Upf1"/>
    <property type="match status" value="1"/>
</dbReference>
<feature type="region of interest" description="Disordered" evidence="6">
    <location>
        <begin position="2489"/>
        <end position="2554"/>
    </location>
</feature>
<feature type="region of interest" description="Disordered" evidence="6">
    <location>
        <begin position="2745"/>
        <end position="2764"/>
    </location>
</feature>
<feature type="domain" description="UvrD-like helicase ATP-binding" evidence="7">
    <location>
        <begin position="1022"/>
        <end position="1418"/>
    </location>
</feature>
<feature type="compositionally biased region" description="Low complexity" evidence="6">
    <location>
        <begin position="2745"/>
        <end position="2754"/>
    </location>
</feature>
<dbReference type="PANTHER" id="PTHR21529:SF4">
    <property type="entry name" value="TPR AND ANKYRIN REPEAT-CONTAINING PROTEIN 1"/>
    <property type="match status" value="1"/>
</dbReference>
<dbReference type="Pfam" id="PF13087">
    <property type="entry name" value="AAA_12"/>
    <property type="match status" value="1"/>
</dbReference>
<keyword evidence="9" id="KW-1185">Reference proteome</keyword>
<dbReference type="GO" id="GO:0004386">
    <property type="term" value="F:helicase activity"/>
    <property type="evidence" value="ECO:0007669"/>
    <property type="project" value="UniProtKB-UniRule"/>
</dbReference>